<comment type="caution">
    <text evidence="2">The sequence shown here is derived from an EMBL/GenBank/DDBJ whole genome shotgun (WGS) entry which is preliminary data.</text>
</comment>
<evidence type="ECO:0000256" key="1">
    <source>
        <dbReference type="SAM" id="MobiDB-lite"/>
    </source>
</evidence>
<proteinExistence type="predicted"/>
<protein>
    <submittedName>
        <fullName evidence="2">Uncharacterized protein</fullName>
    </submittedName>
</protein>
<reference evidence="2 3" key="1">
    <citation type="submission" date="2014-02" db="EMBL/GenBank/DDBJ databases">
        <title>The small core and large imbalanced accessory genome model reveals a collaborative survival strategy of Sorangium cellulosum strains in nature.</title>
        <authorList>
            <person name="Han K."/>
            <person name="Peng R."/>
            <person name="Blom J."/>
            <person name="Li Y.-Z."/>
        </authorList>
    </citation>
    <scope>NUCLEOTIDE SEQUENCE [LARGE SCALE GENOMIC DNA]</scope>
    <source>
        <strain evidence="2 3">So0157-18</strain>
    </source>
</reference>
<feature type="region of interest" description="Disordered" evidence="1">
    <location>
        <begin position="168"/>
        <end position="196"/>
    </location>
</feature>
<evidence type="ECO:0000313" key="2">
    <source>
        <dbReference type="EMBL" id="KYF49762.1"/>
    </source>
</evidence>
<organism evidence="2 3">
    <name type="scientific">Sorangium cellulosum</name>
    <name type="common">Polyangium cellulosum</name>
    <dbReference type="NCBI Taxonomy" id="56"/>
    <lineage>
        <taxon>Bacteria</taxon>
        <taxon>Pseudomonadati</taxon>
        <taxon>Myxococcota</taxon>
        <taxon>Polyangia</taxon>
        <taxon>Polyangiales</taxon>
        <taxon>Polyangiaceae</taxon>
        <taxon>Sorangium</taxon>
    </lineage>
</organism>
<accession>A0A150P2X8</accession>
<dbReference type="EMBL" id="JELX01004211">
    <property type="protein sequence ID" value="KYF49762.1"/>
    <property type="molecule type" value="Genomic_DNA"/>
</dbReference>
<dbReference type="AlphaFoldDB" id="A0A150P2X8"/>
<sequence length="196" mass="21579">MTLGGGAPLPPSLRRWLAFDAKLFPSLIETPEHPALKPRRLPEIINPAWAPSFENLAREILTGECYVLAEGSDSTYALYAGKEDGLGEYPVLDVRIDDEPGAALLAPGFDVWLAWRMNALDLGGARNLFDYEPYAPSMEEQARLNLAGHRALEANEWTHYDLAGNVQRDLPEPEPISTRVAAGDGGGSKNKKKKRR</sequence>
<dbReference type="Proteomes" id="UP000075604">
    <property type="component" value="Unassembled WGS sequence"/>
</dbReference>
<name>A0A150P2X8_SORCE</name>
<gene>
    <name evidence="2" type="ORF">BE04_24715</name>
</gene>
<evidence type="ECO:0000313" key="3">
    <source>
        <dbReference type="Proteomes" id="UP000075604"/>
    </source>
</evidence>